<keyword evidence="3" id="KW-0378">Hydrolase</keyword>
<dbReference type="GO" id="GO:0004519">
    <property type="term" value="F:endonuclease activity"/>
    <property type="evidence" value="ECO:0007669"/>
    <property type="project" value="UniProtKB-KW"/>
</dbReference>
<proteinExistence type="predicted"/>
<keyword evidence="3" id="KW-0269">Exonuclease</keyword>
<sequence length="324" mass="36838">MLAILKPAFYLLGALGLFAAFVPKFKTEIWWLRVWVYGRQQTCIALAVIAGLFLFLYGVDSLPATLLMLAYAAAFIACAADLWPYTSGRPLEMDTALPGAEGTGLSVLLLNVLQENTDEQAVRDRIQEADADVVFLSETNARWRSALGRFETDYPYTSLLPKEEHNGLLVYSRFPIARVQERYLCQSHVPSLTIDIEAGGREVLLYCIHPRPPRPRDATEHLDDELMIVAEELRQQDRPALVMGDFNEVGWSWMVRQFKDHAHLCDPKRGRGLYNSFGAQNPLLAWPLDHIFATDDFDIKQIRRLKPCGSDHYPMLYRLLLRPA</sequence>
<dbReference type="EMBL" id="ARYL01000007">
    <property type="protein sequence ID" value="KDA03214.1"/>
    <property type="molecule type" value="Genomic_DNA"/>
</dbReference>
<dbReference type="InterPro" id="IPR005135">
    <property type="entry name" value="Endo/exonuclease/phosphatase"/>
</dbReference>
<name>A0A059G902_9PROT</name>
<dbReference type="STRING" id="1280953.HOC_06248"/>
<feature type="domain" description="Endonuclease/exonuclease/phosphatase" evidence="2">
    <location>
        <begin position="110"/>
        <end position="312"/>
    </location>
</feature>
<evidence type="ECO:0000256" key="1">
    <source>
        <dbReference type="SAM" id="Phobius"/>
    </source>
</evidence>
<keyword evidence="1" id="KW-1133">Transmembrane helix</keyword>
<dbReference type="GO" id="GO:0004527">
    <property type="term" value="F:exonuclease activity"/>
    <property type="evidence" value="ECO:0007669"/>
    <property type="project" value="UniProtKB-KW"/>
</dbReference>
<keyword evidence="4" id="KW-1185">Reference proteome</keyword>
<feature type="transmembrane region" description="Helical" evidence="1">
    <location>
        <begin position="43"/>
        <end position="59"/>
    </location>
</feature>
<protein>
    <submittedName>
        <fullName evidence="3">Endonuclease/exonuclease/phosphatase</fullName>
    </submittedName>
</protein>
<keyword evidence="3" id="KW-0540">Nuclease</keyword>
<evidence type="ECO:0000313" key="4">
    <source>
        <dbReference type="Proteomes" id="UP000024942"/>
    </source>
</evidence>
<organism evidence="3 4">
    <name type="scientific">Hyphomonas oceanitis SCH89</name>
    <dbReference type="NCBI Taxonomy" id="1280953"/>
    <lineage>
        <taxon>Bacteria</taxon>
        <taxon>Pseudomonadati</taxon>
        <taxon>Pseudomonadota</taxon>
        <taxon>Alphaproteobacteria</taxon>
        <taxon>Hyphomonadales</taxon>
        <taxon>Hyphomonadaceae</taxon>
        <taxon>Hyphomonas</taxon>
    </lineage>
</organism>
<dbReference type="PATRIC" id="fig|1280953.3.peg.1261"/>
<dbReference type="eggNOG" id="COG3021">
    <property type="taxonomic scope" value="Bacteria"/>
</dbReference>
<keyword evidence="3" id="KW-0255">Endonuclease</keyword>
<evidence type="ECO:0000259" key="2">
    <source>
        <dbReference type="Pfam" id="PF03372"/>
    </source>
</evidence>
<dbReference type="OrthoDB" id="9796594at2"/>
<dbReference type="SUPFAM" id="SSF56219">
    <property type="entry name" value="DNase I-like"/>
    <property type="match status" value="1"/>
</dbReference>
<feature type="transmembrane region" description="Helical" evidence="1">
    <location>
        <begin position="65"/>
        <end position="83"/>
    </location>
</feature>
<dbReference type="RefSeq" id="WP_035536789.1">
    <property type="nucleotide sequence ID" value="NZ_ARYL01000007.1"/>
</dbReference>
<accession>A0A059G902</accession>
<dbReference type="AlphaFoldDB" id="A0A059G902"/>
<keyword evidence="1" id="KW-0812">Transmembrane</keyword>
<dbReference type="Gene3D" id="3.60.10.10">
    <property type="entry name" value="Endonuclease/exonuclease/phosphatase"/>
    <property type="match status" value="1"/>
</dbReference>
<feature type="transmembrane region" description="Helical" evidence="1">
    <location>
        <begin position="6"/>
        <end position="22"/>
    </location>
</feature>
<reference evidence="3 4" key="1">
    <citation type="journal article" date="2014" name="Antonie Van Leeuwenhoek">
        <title>Hyphomonas beringensis sp. nov. and Hyphomonas chukchiensis sp. nov., isolated from surface seawater of the Bering Sea and Chukchi Sea.</title>
        <authorList>
            <person name="Li C."/>
            <person name="Lai Q."/>
            <person name="Li G."/>
            <person name="Dong C."/>
            <person name="Wang J."/>
            <person name="Liao Y."/>
            <person name="Shao Z."/>
        </authorList>
    </citation>
    <scope>NUCLEOTIDE SEQUENCE [LARGE SCALE GENOMIC DNA]</scope>
    <source>
        <strain evidence="3 4">SCH89</strain>
    </source>
</reference>
<evidence type="ECO:0000313" key="3">
    <source>
        <dbReference type="EMBL" id="KDA03214.1"/>
    </source>
</evidence>
<dbReference type="Pfam" id="PF03372">
    <property type="entry name" value="Exo_endo_phos"/>
    <property type="match status" value="1"/>
</dbReference>
<gene>
    <name evidence="3" type="ORF">HOC_06248</name>
</gene>
<dbReference type="Proteomes" id="UP000024942">
    <property type="component" value="Unassembled WGS sequence"/>
</dbReference>
<comment type="caution">
    <text evidence="3">The sequence shown here is derived from an EMBL/GenBank/DDBJ whole genome shotgun (WGS) entry which is preliminary data.</text>
</comment>
<dbReference type="InterPro" id="IPR036691">
    <property type="entry name" value="Endo/exonu/phosph_ase_sf"/>
</dbReference>
<keyword evidence="1" id="KW-0472">Membrane</keyword>